<keyword evidence="7 12" id="KW-1133">Transmembrane helix</keyword>
<evidence type="ECO:0000256" key="10">
    <source>
        <dbReference type="ARBA" id="ARBA00031459"/>
    </source>
</evidence>
<keyword evidence="6" id="KW-0249">Electron transport</keyword>
<dbReference type="HAMAP" id="MF_00395">
    <property type="entry name" value="Cytb6_f_PetN"/>
    <property type="match status" value="1"/>
</dbReference>
<evidence type="ECO:0000256" key="9">
    <source>
        <dbReference type="ARBA" id="ARBA00025834"/>
    </source>
</evidence>
<evidence type="ECO:0000313" key="14">
    <source>
        <dbReference type="Proteomes" id="UP001489004"/>
    </source>
</evidence>
<dbReference type="InterPro" id="IPR036143">
    <property type="entry name" value="Cytochr_b6-f_cplx_su8_sf"/>
</dbReference>
<evidence type="ECO:0000256" key="8">
    <source>
        <dbReference type="ARBA" id="ARBA00023136"/>
    </source>
</evidence>
<evidence type="ECO:0000256" key="4">
    <source>
        <dbReference type="ARBA" id="ARBA00022448"/>
    </source>
</evidence>
<evidence type="ECO:0000256" key="11">
    <source>
        <dbReference type="ARBA" id="ARBA00031982"/>
    </source>
</evidence>
<protein>
    <recommendedName>
        <fullName evidence="10">Cytochrome b6-f complex subunit PetN</fullName>
    </recommendedName>
    <alternativeName>
        <fullName evidence="11">Cytochrome b6-f complex subunit VIII</fullName>
    </alternativeName>
</protein>
<comment type="similarity">
    <text evidence="3">Belongs to the PetN family.</text>
</comment>
<comment type="subunit">
    <text evidence="9">The 4 large subunits of the cytochrome b6-f complex are cytochrome b6, subunit IV (17 kDa polypeptide, PetD), cytochrome f and the Rieske protein, while the 4 small subunits are PetG, PetL, PetM and PetN. The complex functions as a dimer.</text>
</comment>
<sequence length="114" mass="11572">MVSALLSAAPVATRPSLQRCQAKKSGTAAAVRLPAQRCVRVVASAQQRQNKASLTAAVAGVSALAVAVAPAAQAAQEAFQTAEGEPVIVQVGWAALCVVFSFSLSLVVWGRSGL</sequence>
<evidence type="ECO:0000256" key="12">
    <source>
        <dbReference type="SAM" id="Phobius"/>
    </source>
</evidence>
<evidence type="ECO:0000256" key="7">
    <source>
        <dbReference type="ARBA" id="ARBA00022989"/>
    </source>
</evidence>
<dbReference type="EMBL" id="JALJOR010000001">
    <property type="protein sequence ID" value="KAK9829112.1"/>
    <property type="molecule type" value="Genomic_DNA"/>
</dbReference>
<keyword evidence="4" id="KW-0813">Transport</keyword>
<dbReference type="GO" id="GO:0017004">
    <property type="term" value="P:cytochrome complex assembly"/>
    <property type="evidence" value="ECO:0007669"/>
    <property type="project" value="InterPro"/>
</dbReference>
<comment type="function">
    <text evidence="1">Component of the cytochrome b6-f complex, which mediates electron transfer between photosystem II (PSII) and photosystem I (PSI), cyclic electron flow around PSI, and state transitions.</text>
</comment>
<evidence type="ECO:0000256" key="2">
    <source>
        <dbReference type="ARBA" id="ARBA00004167"/>
    </source>
</evidence>
<dbReference type="AlphaFoldDB" id="A0AAW1R722"/>
<keyword evidence="8 12" id="KW-0472">Membrane</keyword>
<gene>
    <name evidence="13" type="ORF">WJX72_003955</name>
</gene>
<dbReference type="SUPFAM" id="SSF103451">
    <property type="entry name" value="PetN subunit of the cytochrome b6f complex"/>
    <property type="match status" value="1"/>
</dbReference>
<evidence type="ECO:0000256" key="5">
    <source>
        <dbReference type="ARBA" id="ARBA00022692"/>
    </source>
</evidence>
<proteinExistence type="inferred from homology"/>
<feature type="transmembrane region" description="Helical" evidence="12">
    <location>
        <begin position="54"/>
        <end position="75"/>
    </location>
</feature>
<dbReference type="GO" id="GO:0009512">
    <property type="term" value="C:cytochrome b6f complex"/>
    <property type="evidence" value="ECO:0007669"/>
    <property type="project" value="InterPro"/>
</dbReference>
<feature type="transmembrane region" description="Helical" evidence="12">
    <location>
        <begin position="87"/>
        <end position="109"/>
    </location>
</feature>
<dbReference type="InterPro" id="IPR005497">
    <property type="entry name" value="Cytochrome_b6-f_cplx_su8"/>
</dbReference>
<name>A0AAW1R722_9CHLO</name>
<evidence type="ECO:0000256" key="1">
    <source>
        <dbReference type="ARBA" id="ARBA00003068"/>
    </source>
</evidence>
<reference evidence="13 14" key="1">
    <citation type="journal article" date="2024" name="Nat. Commun.">
        <title>Phylogenomics reveals the evolutionary origins of lichenization in chlorophyte algae.</title>
        <authorList>
            <person name="Puginier C."/>
            <person name="Libourel C."/>
            <person name="Otte J."/>
            <person name="Skaloud P."/>
            <person name="Haon M."/>
            <person name="Grisel S."/>
            <person name="Petersen M."/>
            <person name="Berrin J.G."/>
            <person name="Delaux P.M."/>
            <person name="Dal Grande F."/>
            <person name="Keller J."/>
        </authorList>
    </citation>
    <scope>NUCLEOTIDE SEQUENCE [LARGE SCALE GENOMIC DNA]</scope>
    <source>
        <strain evidence="13 14">SAG 2043</strain>
    </source>
</reference>
<comment type="caution">
    <text evidence="13">The sequence shown here is derived from an EMBL/GenBank/DDBJ whole genome shotgun (WGS) entry which is preliminary data.</text>
</comment>
<dbReference type="Pfam" id="PF03742">
    <property type="entry name" value="PetN"/>
    <property type="match status" value="1"/>
</dbReference>
<keyword evidence="5 12" id="KW-0812">Transmembrane</keyword>
<evidence type="ECO:0000313" key="13">
    <source>
        <dbReference type="EMBL" id="KAK9829112.1"/>
    </source>
</evidence>
<accession>A0AAW1R722</accession>
<comment type="subcellular location">
    <subcellularLocation>
        <location evidence="2">Membrane</location>
        <topology evidence="2">Single-pass membrane protein</topology>
    </subcellularLocation>
</comment>
<evidence type="ECO:0000256" key="6">
    <source>
        <dbReference type="ARBA" id="ARBA00022982"/>
    </source>
</evidence>
<dbReference type="GO" id="GO:0016020">
    <property type="term" value="C:membrane"/>
    <property type="evidence" value="ECO:0007669"/>
    <property type="project" value="UniProtKB-SubCell"/>
</dbReference>
<evidence type="ECO:0000256" key="3">
    <source>
        <dbReference type="ARBA" id="ARBA00010969"/>
    </source>
</evidence>
<keyword evidence="14" id="KW-1185">Reference proteome</keyword>
<organism evidence="13 14">
    <name type="scientific">[Myrmecia] bisecta</name>
    <dbReference type="NCBI Taxonomy" id="41462"/>
    <lineage>
        <taxon>Eukaryota</taxon>
        <taxon>Viridiplantae</taxon>
        <taxon>Chlorophyta</taxon>
        <taxon>core chlorophytes</taxon>
        <taxon>Trebouxiophyceae</taxon>
        <taxon>Trebouxiales</taxon>
        <taxon>Trebouxiaceae</taxon>
        <taxon>Myrmecia</taxon>
    </lineage>
</organism>
<dbReference type="Proteomes" id="UP001489004">
    <property type="component" value="Unassembled WGS sequence"/>
</dbReference>